<feature type="non-terminal residue" evidence="1">
    <location>
        <position position="61"/>
    </location>
</feature>
<sequence length="61" mass="7170">DQLGYWRTDITRSWWDSVFTGGDFLRCEAYPIQSCDLARLRFSGLCVSLLRNLLFCRAYLT</sequence>
<organism evidence="1">
    <name type="scientific">Vibrio alginolyticus</name>
    <dbReference type="NCBI Taxonomy" id="663"/>
    <lineage>
        <taxon>Bacteria</taxon>
        <taxon>Pseudomonadati</taxon>
        <taxon>Pseudomonadota</taxon>
        <taxon>Gammaproteobacteria</taxon>
        <taxon>Vibrionales</taxon>
        <taxon>Vibrionaceae</taxon>
        <taxon>Vibrio</taxon>
    </lineage>
</organism>
<dbReference type="EMBL" id="D86411">
    <property type="protein sequence ID" value="BAA31231.1"/>
    <property type="molecule type" value="Genomic_DNA"/>
</dbReference>
<name>O87731_VIBAL</name>
<feature type="non-terminal residue" evidence="1">
    <location>
        <position position="1"/>
    </location>
</feature>
<reference evidence="1" key="1">
    <citation type="journal article" date="1998" name="Microbiology">
        <title>Cloning of the trkAH gene cluster and characterization of the Trk K+-uptake system of Vibrio alginolyticus.</title>
        <authorList>
            <person name="Nakamura T."/>
            <person name="Yamamuro N."/>
            <person name="Stumpe S."/>
            <person name="Unemoto T."/>
            <person name="Bakker E.P."/>
        </authorList>
    </citation>
    <scope>NUCLEOTIDE SEQUENCE</scope>
    <source>
        <strain evidence="1">138-2</strain>
    </source>
</reference>
<dbReference type="AlphaFoldDB" id="O87731"/>
<proteinExistence type="predicted"/>
<protein>
    <submittedName>
        <fullName evidence="1">F219 protein</fullName>
    </submittedName>
</protein>
<gene>
    <name evidence="1" type="primary">f219</name>
</gene>
<accession>O87731</accession>
<evidence type="ECO:0000313" key="1">
    <source>
        <dbReference type="EMBL" id="BAA31231.1"/>
    </source>
</evidence>